<evidence type="ECO:0000313" key="9">
    <source>
        <dbReference type="Proteomes" id="UP001226434"/>
    </source>
</evidence>
<evidence type="ECO:0000256" key="4">
    <source>
        <dbReference type="ARBA" id="ARBA00023136"/>
    </source>
</evidence>
<evidence type="ECO:0000256" key="2">
    <source>
        <dbReference type="ARBA" id="ARBA00006275"/>
    </source>
</evidence>
<comment type="caution">
    <text evidence="8">The sequence shown here is derived from an EMBL/GenBank/DDBJ whole genome shotgun (WGS) entry which is preliminary data.</text>
</comment>
<gene>
    <name evidence="8" type="ORF">QJ048_12385</name>
</gene>
<reference evidence="8 9" key="1">
    <citation type="submission" date="2023-05" db="EMBL/GenBank/DDBJ databases">
        <title>Genome sequence of Pinibacter sp. MAH-24.</title>
        <authorList>
            <person name="Huq M.A."/>
        </authorList>
    </citation>
    <scope>NUCLEOTIDE SEQUENCE [LARGE SCALE GENOMIC DNA]</scope>
    <source>
        <strain evidence="8 9">MAH-24</strain>
    </source>
</reference>
<dbReference type="Pfam" id="PF14322">
    <property type="entry name" value="SusD-like_3"/>
    <property type="match status" value="1"/>
</dbReference>
<keyword evidence="9" id="KW-1185">Reference proteome</keyword>
<sequence>MKKLTLYISVLLLMIASLSSCKKWLDVKPENVFTEEQIFSTPQSAYQALNGIYLSMSKSSLYGGNLTMFFTDVMAQYYNVGSSHKYYNYSSYGFTQDVVKATADDIWSNAYVCITNVNSFVSQLDKYKGVVTPSQDSILRGEAIALRAFFHFDLFRLFGPMYSTADSILPSIPYYKKTGSSYNAYLPGNNVLDSVMDDLKTAEALLSNDPVINFGTAGNPDPNVDAFFKNRNYRMNYYAVKGLQARVYMYRNDKTNAYLASQFVITNAQKYFPWVTSTAVISNKDNPDRMFSTELLFAVQTLDMYGNYSKYFGPSNTDASILAPLDGRLTTMMESATYPNDYRLNPCWIYPTATAKSYRTFYKFADVANINMTFRYMMPLIRMSEMYYIAAETTPDNTTAFNLLNTVRYNRGDANIPTTAVLATEIKKEYQKEFYGEGQLFYYYKRTKTTSIPNGSATSGNVTMDKTKYVVPIPQSETNFH</sequence>
<dbReference type="Pfam" id="PF07980">
    <property type="entry name" value="SusD_RagB"/>
    <property type="match status" value="1"/>
</dbReference>
<proteinExistence type="inferred from homology"/>
<evidence type="ECO:0000256" key="1">
    <source>
        <dbReference type="ARBA" id="ARBA00004442"/>
    </source>
</evidence>
<feature type="domain" description="SusD-like N-terminal" evidence="7">
    <location>
        <begin position="23"/>
        <end position="210"/>
    </location>
</feature>
<protein>
    <submittedName>
        <fullName evidence="8">RagB/SusD family nutrient uptake outer membrane protein</fullName>
    </submittedName>
</protein>
<comment type="subcellular location">
    <subcellularLocation>
        <location evidence="1">Cell outer membrane</location>
    </subcellularLocation>
</comment>
<dbReference type="Gene3D" id="1.25.40.390">
    <property type="match status" value="1"/>
</dbReference>
<keyword evidence="5" id="KW-0998">Cell outer membrane</keyword>
<dbReference type="EMBL" id="JASBRG010000007">
    <property type="protein sequence ID" value="MDI3320579.1"/>
    <property type="molecule type" value="Genomic_DNA"/>
</dbReference>
<dbReference type="Proteomes" id="UP001226434">
    <property type="component" value="Unassembled WGS sequence"/>
</dbReference>
<name>A0ABT6RFB4_9BACT</name>
<keyword evidence="4" id="KW-0472">Membrane</keyword>
<evidence type="ECO:0000256" key="3">
    <source>
        <dbReference type="ARBA" id="ARBA00022729"/>
    </source>
</evidence>
<evidence type="ECO:0000259" key="7">
    <source>
        <dbReference type="Pfam" id="PF14322"/>
    </source>
</evidence>
<dbReference type="InterPro" id="IPR033985">
    <property type="entry name" value="SusD-like_N"/>
</dbReference>
<dbReference type="InterPro" id="IPR011990">
    <property type="entry name" value="TPR-like_helical_dom_sf"/>
</dbReference>
<dbReference type="RefSeq" id="WP_282334675.1">
    <property type="nucleotide sequence ID" value="NZ_JASBRG010000007.1"/>
</dbReference>
<dbReference type="SUPFAM" id="SSF48452">
    <property type="entry name" value="TPR-like"/>
    <property type="match status" value="1"/>
</dbReference>
<evidence type="ECO:0000259" key="6">
    <source>
        <dbReference type="Pfam" id="PF07980"/>
    </source>
</evidence>
<organism evidence="8 9">
    <name type="scientific">Pinibacter soli</name>
    <dbReference type="NCBI Taxonomy" id="3044211"/>
    <lineage>
        <taxon>Bacteria</taxon>
        <taxon>Pseudomonadati</taxon>
        <taxon>Bacteroidota</taxon>
        <taxon>Chitinophagia</taxon>
        <taxon>Chitinophagales</taxon>
        <taxon>Chitinophagaceae</taxon>
        <taxon>Pinibacter</taxon>
    </lineage>
</organism>
<accession>A0ABT6RFB4</accession>
<comment type="similarity">
    <text evidence="2">Belongs to the SusD family.</text>
</comment>
<dbReference type="InterPro" id="IPR012944">
    <property type="entry name" value="SusD_RagB_dom"/>
</dbReference>
<evidence type="ECO:0000256" key="5">
    <source>
        <dbReference type="ARBA" id="ARBA00023237"/>
    </source>
</evidence>
<dbReference type="PROSITE" id="PS51257">
    <property type="entry name" value="PROKAR_LIPOPROTEIN"/>
    <property type="match status" value="1"/>
</dbReference>
<feature type="domain" description="RagB/SusD" evidence="6">
    <location>
        <begin position="362"/>
        <end position="479"/>
    </location>
</feature>
<evidence type="ECO:0000313" key="8">
    <source>
        <dbReference type="EMBL" id="MDI3320579.1"/>
    </source>
</evidence>
<keyword evidence="3" id="KW-0732">Signal</keyword>